<dbReference type="InterPro" id="IPR029063">
    <property type="entry name" value="SAM-dependent_MTases_sf"/>
</dbReference>
<evidence type="ECO:0000256" key="2">
    <source>
        <dbReference type="ARBA" id="ARBA00022603"/>
    </source>
</evidence>
<dbReference type="Gene3D" id="3.40.50.150">
    <property type="entry name" value="Vaccinia Virus protein VP39"/>
    <property type="match status" value="1"/>
</dbReference>
<evidence type="ECO:0000313" key="7">
    <source>
        <dbReference type="Proteomes" id="UP000650582"/>
    </source>
</evidence>
<dbReference type="AlphaFoldDB" id="A0A8H7LMJ4"/>
<dbReference type="InterPro" id="IPR051052">
    <property type="entry name" value="Diverse_substrate_MTase"/>
</dbReference>
<feature type="compositionally biased region" description="Basic and acidic residues" evidence="4">
    <location>
        <begin position="496"/>
        <end position="509"/>
    </location>
</feature>
<evidence type="ECO:0000256" key="4">
    <source>
        <dbReference type="SAM" id="MobiDB-lite"/>
    </source>
</evidence>
<proteinExistence type="inferred from homology"/>
<feature type="compositionally biased region" description="Gly residues" evidence="4">
    <location>
        <begin position="686"/>
        <end position="707"/>
    </location>
</feature>
<evidence type="ECO:0000313" key="6">
    <source>
        <dbReference type="EMBL" id="KAF8682854.1"/>
    </source>
</evidence>
<dbReference type="PANTHER" id="PTHR44942">
    <property type="entry name" value="METHYLTRANSF_11 DOMAIN-CONTAINING PROTEIN"/>
    <property type="match status" value="1"/>
</dbReference>
<dbReference type="CDD" id="cd02440">
    <property type="entry name" value="AdoMet_MTases"/>
    <property type="match status" value="1"/>
</dbReference>
<dbReference type="SUPFAM" id="SSF53335">
    <property type="entry name" value="S-adenosyl-L-methionine-dependent methyltransferases"/>
    <property type="match status" value="1"/>
</dbReference>
<organism evidence="6 7">
    <name type="scientific">Rhizoctonia solani</name>
    <dbReference type="NCBI Taxonomy" id="456999"/>
    <lineage>
        <taxon>Eukaryota</taxon>
        <taxon>Fungi</taxon>
        <taxon>Dikarya</taxon>
        <taxon>Basidiomycota</taxon>
        <taxon>Agaricomycotina</taxon>
        <taxon>Agaricomycetes</taxon>
        <taxon>Cantharellales</taxon>
        <taxon>Ceratobasidiaceae</taxon>
        <taxon>Rhizoctonia</taxon>
    </lineage>
</organism>
<feature type="domain" description="Methyltransferase type 11" evidence="5">
    <location>
        <begin position="107"/>
        <end position="205"/>
    </location>
</feature>
<evidence type="ECO:0000259" key="5">
    <source>
        <dbReference type="Pfam" id="PF08241"/>
    </source>
</evidence>
<feature type="compositionally biased region" description="Basic residues" evidence="4">
    <location>
        <begin position="402"/>
        <end position="415"/>
    </location>
</feature>
<reference evidence="6" key="1">
    <citation type="submission" date="2020-09" db="EMBL/GenBank/DDBJ databases">
        <title>Comparative genome analyses of four rice-infecting Rhizoctonia solani isolates reveal extensive enrichment of homogalacturonan modification genes.</title>
        <authorList>
            <person name="Lee D.-Y."/>
            <person name="Jeon J."/>
            <person name="Kim K.-T."/>
            <person name="Cheong K."/>
            <person name="Song H."/>
            <person name="Choi G."/>
            <person name="Ko J."/>
            <person name="Opiyo S.O."/>
            <person name="Zuo S."/>
            <person name="Madhav S."/>
            <person name="Lee Y.-H."/>
            <person name="Wang G.-L."/>
        </authorList>
    </citation>
    <scope>NUCLEOTIDE SEQUENCE</scope>
    <source>
        <strain evidence="6">AG1-IA YN-7</strain>
    </source>
</reference>
<feature type="compositionally biased region" description="Basic and acidic residues" evidence="4">
    <location>
        <begin position="616"/>
        <end position="634"/>
    </location>
</feature>
<accession>A0A8H7LMJ4</accession>
<comment type="caution">
    <text evidence="6">The sequence shown here is derived from an EMBL/GenBank/DDBJ whole genome shotgun (WGS) entry which is preliminary data.</text>
</comment>
<dbReference type="GO" id="GO:0008757">
    <property type="term" value="F:S-adenosylmethionine-dependent methyltransferase activity"/>
    <property type="evidence" value="ECO:0007669"/>
    <property type="project" value="InterPro"/>
</dbReference>
<name>A0A8H7LMJ4_9AGAM</name>
<dbReference type="EMBL" id="JACYCC010000035">
    <property type="protein sequence ID" value="KAF8682854.1"/>
    <property type="molecule type" value="Genomic_DNA"/>
</dbReference>
<dbReference type="PANTHER" id="PTHR44942:SF4">
    <property type="entry name" value="METHYLTRANSFERASE TYPE 11 DOMAIN-CONTAINING PROTEIN"/>
    <property type="match status" value="1"/>
</dbReference>
<dbReference type="InterPro" id="IPR013216">
    <property type="entry name" value="Methyltransf_11"/>
</dbReference>
<feature type="compositionally biased region" description="Basic and acidic residues" evidence="4">
    <location>
        <begin position="424"/>
        <end position="437"/>
    </location>
</feature>
<keyword evidence="2" id="KW-0489">Methyltransferase</keyword>
<evidence type="ECO:0000256" key="3">
    <source>
        <dbReference type="ARBA" id="ARBA00022679"/>
    </source>
</evidence>
<feature type="compositionally biased region" description="Basic and acidic residues" evidence="4">
    <location>
        <begin position="641"/>
        <end position="685"/>
    </location>
</feature>
<sequence length="743" mass="81834">MPVSRIFGIVARPSSVVRFRTSLGIKPGCSTTRRFIPLGGRLPISRSISTNTWQSANFKMIHDIAKVGFASGTNDHYDKARPSYPEEALSALYSSIPKTEGSLKVAELGSGTGLFTRALLNHPTFGQAVGELRAIEPSEGMRETFNKRTSDSRVTCLPGDFLKTGVEDGWADLVVIAQAFHWCPDYDKAAAEFARILKPKGIVAFIWNLEDRERSSWVAKIRDLIEPYEQGSPQFRLGLWKAVFDTPSYKANFQSPETKIWDYVVPTTAQGVHDRAFSKSYIAVLQTPEADKVHQEIDRILETSEKDWIDEKEGVFKYNYETFLVIMRHVQVNSHAVDATRPEATLFDLAQHLRPNNLNLQCPRQQSQRNQHLSSQPKPEAKGSDASKRGPAPAATDGAKPSKPKNSRPRRRPNKPKGTATPAQKKDDGESEPEGRAVRRTAGTPSGSEDESEEEEVKSPKSPNPPRSPTAAKSPKSPKQPAATKSSKPPQPAKAPEVKPAEAKPEENKPAQAKPTEENSPESKPAEEAKPEAPGAGDENSNDAGPDEEKKGRKGHGPGYVNKDRHKTGGERGKMTAEELAQKMEQMRIRNEEIKRKRQEADADAEEFERSMAANREAEKAQREAAAARRKEQLKVQASIDDERKKNAERKMQKLQGREWDAQKEEADWNHDRPLRGRGGFEGRGRGGRGGRGGGRGGRGGRGGGFNDGRPGRQGAPSPEATTPADPNDKTQFPDLPSVAAKE</sequence>
<feature type="compositionally biased region" description="Basic and acidic residues" evidence="4">
    <location>
        <begin position="567"/>
        <end position="601"/>
    </location>
</feature>
<feature type="compositionally biased region" description="Basic and acidic residues" evidence="4">
    <location>
        <begin position="379"/>
        <end position="388"/>
    </location>
</feature>
<feature type="compositionally biased region" description="Polar residues" evidence="4">
    <location>
        <begin position="364"/>
        <end position="377"/>
    </location>
</feature>
<dbReference type="Proteomes" id="UP000650582">
    <property type="component" value="Unassembled WGS sequence"/>
</dbReference>
<dbReference type="GO" id="GO:0032259">
    <property type="term" value="P:methylation"/>
    <property type="evidence" value="ECO:0007669"/>
    <property type="project" value="UniProtKB-KW"/>
</dbReference>
<comment type="similarity">
    <text evidence="1">Belongs to the methyltransferase superfamily.</text>
</comment>
<gene>
    <name evidence="6" type="ORF">RHS04_02785</name>
</gene>
<dbReference type="Pfam" id="PF08241">
    <property type="entry name" value="Methyltransf_11"/>
    <property type="match status" value="1"/>
</dbReference>
<protein>
    <submittedName>
        <fullName evidence="6">WD40 repeat-like protein</fullName>
    </submittedName>
</protein>
<feature type="region of interest" description="Disordered" evidence="4">
    <location>
        <begin position="364"/>
        <end position="743"/>
    </location>
</feature>
<keyword evidence="3" id="KW-0808">Transferase</keyword>
<evidence type="ECO:0000256" key="1">
    <source>
        <dbReference type="ARBA" id="ARBA00008361"/>
    </source>
</evidence>